<evidence type="ECO:0000313" key="2">
    <source>
        <dbReference type="Proteomes" id="UP001652564"/>
    </source>
</evidence>
<dbReference type="InterPro" id="IPR021466">
    <property type="entry name" value="Put_rhamnosyl_transferase"/>
</dbReference>
<dbReference type="GO" id="GO:0016740">
    <property type="term" value="F:transferase activity"/>
    <property type="evidence" value="ECO:0007669"/>
    <property type="project" value="UniProtKB-KW"/>
</dbReference>
<proteinExistence type="predicted"/>
<keyword evidence="1" id="KW-0808">Transferase</keyword>
<accession>A0ABT2ZLQ7</accession>
<organism evidence="1 2">
    <name type="scientific">Albidovulum litorale</name>
    <dbReference type="NCBI Taxonomy" id="2984134"/>
    <lineage>
        <taxon>Bacteria</taxon>
        <taxon>Pseudomonadati</taxon>
        <taxon>Pseudomonadota</taxon>
        <taxon>Alphaproteobacteria</taxon>
        <taxon>Rhodobacterales</taxon>
        <taxon>Paracoccaceae</taxon>
        <taxon>Albidovulum</taxon>
    </lineage>
</organism>
<sequence length="273" mass="31092">MCRFSLLVTNGFQKPSQDFEERRRELYDPLRLTTRMAWFEHVFMPSIRAQSDPDFHLVIATGEDYPEPWRGHLQQLVADVPPIELLFLPPGRLREVSRQVMLDRVDKSADIVAQFRLDDDDAVATDYVRRVRSDFEALAAPAYAFQPLVALDHCKGLALNGTGQEVSVHRVAASCWTPALTLFMPPDHDKSVFDYPHHLVYRHMTTLSLQDQIMFVRGVHGWNDSTVTGRNFADPMEPGPARYTLRRRFGIEPDRLAGALKMASMAARDQGQA</sequence>
<dbReference type="RefSeq" id="WP_263739257.1">
    <property type="nucleotide sequence ID" value="NZ_JAOWKZ010000002.1"/>
</dbReference>
<reference evidence="1 2" key="1">
    <citation type="submission" date="2022-10" db="EMBL/GenBank/DDBJ databases">
        <title>Defluviimonas sp. nov., isolated from ocean surface sediments.</title>
        <authorList>
            <person name="He W."/>
            <person name="Wang L."/>
            <person name="Zhang D.-F."/>
        </authorList>
    </citation>
    <scope>NUCLEOTIDE SEQUENCE [LARGE SCALE GENOMIC DNA]</scope>
    <source>
        <strain evidence="1 2">WL0050</strain>
    </source>
</reference>
<protein>
    <submittedName>
        <fullName evidence="1">Rhamnosyl transferase</fullName>
    </submittedName>
</protein>
<dbReference type="Proteomes" id="UP001652564">
    <property type="component" value="Unassembled WGS sequence"/>
</dbReference>
<gene>
    <name evidence="1" type="ORF">OEZ71_07095</name>
</gene>
<comment type="caution">
    <text evidence="1">The sequence shown here is derived from an EMBL/GenBank/DDBJ whole genome shotgun (WGS) entry which is preliminary data.</text>
</comment>
<dbReference type="EMBL" id="JAOWKZ010000002">
    <property type="protein sequence ID" value="MCV2872059.1"/>
    <property type="molecule type" value="Genomic_DNA"/>
</dbReference>
<dbReference type="Pfam" id="PF11316">
    <property type="entry name" value="Rhamno_transf"/>
    <property type="match status" value="1"/>
</dbReference>
<keyword evidence="2" id="KW-1185">Reference proteome</keyword>
<name>A0ABT2ZLQ7_9RHOB</name>
<evidence type="ECO:0000313" key="1">
    <source>
        <dbReference type="EMBL" id="MCV2872059.1"/>
    </source>
</evidence>